<keyword evidence="4" id="KW-0808">Transferase</keyword>
<evidence type="ECO:0000256" key="6">
    <source>
        <dbReference type="ARBA" id="ARBA00022989"/>
    </source>
</evidence>
<keyword evidence="7 8" id="KW-0472">Membrane</keyword>
<feature type="transmembrane region" description="Helical" evidence="8">
    <location>
        <begin position="289"/>
        <end position="312"/>
    </location>
</feature>
<evidence type="ECO:0000256" key="7">
    <source>
        <dbReference type="ARBA" id="ARBA00023136"/>
    </source>
</evidence>
<sequence length="430" mass="46659">MAASLGNGPLQQFALVVQQQLPTILQDGGVQLAITLQQQVAYSTRVQVTAAVALLCGAWLRLVVSKAAPSLWSLLLVVPLVAFNTWVPLLFHYREELISRCTALLLLLWLGSYKAMGLCLGRGPLAGQHWTVGQTCLLYIMPIYPSQDTGGVKKGRLTDNHGTSAQAALSFVANTAFCVSLAYLLAVYDMPVMVKYYVYFLALYGFITFLMDGPAALLISVLGLKVVPPFDRPWAAANLGDFWSRRWNNTVSLTLRALVYDPLVEGCLIKQQQQQQQQQQPGKAAKASLWLRLAGMAATFAVSGVMHEVILFYVSHEGQFYPGYWFTFFAIQAPVVLAEALIYKRLAAANIHFPQLLGTAVGTVILMTLATYLWYPPIDTHTDIATSVVAGINKNAAAVLGWMRQQGGSMGFDAALADLAGIAPATAAAV</sequence>
<evidence type="ECO:0000256" key="4">
    <source>
        <dbReference type="ARBA" id="ARBA00022679"/>
    </source>
</evidence>
<evidence type="ECO:0000256" key="2">
    <source>
        <dbReference type="ARBA" id="ARBA00005179"/>
    </source>
</evidence>
<organism evidence="10 11">
    <name type="scientific">Tetradesmus obliquus</name>
    <name type="common">Green alga</name>
    <name type="synonym">Acutodesmus obliquus</name>
    <dbReference type="NCBI Taxonomy" id="3088"/>
    <lineage>
        <taxon>Eukaryota</taxon>
        <taxon>Viridiplantae</taxon>
        <taxon>Chlorophyta</taxon>
        <taxon>core chlorophytes</taxon>
        <taxon>Chlorophyceae</taxon>
        <taxon>CS clade</taxon>
        <taxon>Sphaeropleales</taxon>
        <taxon>Scenedesmaceae</taxon>
        <taxon>Tetradesmus</taxon>
    </lineage>
</organism>
<dbReference type="InterPro" id="IPR032805">
    <property type="entry name" value="Wax_synthase_dom"/>
</dbReference>
<evidence type="ECO:0000313" key="10">
    <source>
        <dbReference type="EMBL" id="WIA10990.1"/>
    </source>
</evidence>
<evidence type="ECO:0000256" key="3">
    <source>
        <dbReference type="ARBA" id="ARBA00007282"/>
    </source>
</evidence>
<feature type="domain" description="Wax synthase" evidence="9">
    <location>
        <begin position="228"/>
        <end position="326"/>
    </location>
</feature>
<protein>
    <recommendedName>
        <fullName evidence="9">Wax synthase domain-containing protein</fullName>
    </recommendedName>
</protein>
<evidence type="ECO:0000256" key="8">
    <source>
        <dbReference type="SAM" id="Phobius"/>
    </source>
</evidence>
<evidence type="ECO:0000256" key="5">
    <source>
        <dbReference type="ARBA" id="ARBA00022692"/>
    </source>
</evidence>
<proteinExistence type="inferred from homology"/>
<evidence type="ECO:0000259" key="9">
    <source>
        <dbReference type="Pfam" id="PF13813"/>
    </source>
</evidence>
<gene>
    <name evidence="10" type="ORF">OEZ85_011147</name>
</gene>
<dbReference type="EMBL" id="CP126209">
    <property type="protein sequence ID" value="WIA10990.1"/>
    <property type="molecule type" value="Genomic_DNA"/>
</dbReference>
<evidence type="ECO:0000256" key="1">
    <source>
        <dbReference type="ARBA" id="ARBA00004141"/>
    </source>
</evidence>
<comment type="subcellular location">
    <subcellularLocation>
        <location evidence="1">Membrane</location>
        <topology evidence="1">Multi-pass membrane protein</topology>
    </subcellularLocation>
</comment>
<comment type="similarity">
    <text evidence="3">Belongs to the wax synthase family.</text>
</comment>
<reference evidence="10 11" key="1">
    <citation type="submission" date="2023-05" db="EMBL/GenBank/DDBJ databases">
        <title>A 100% complete, gapless, phased diploid assembly of the Scenedesmus obliquus UTEX 3031 genome.</title>
        <authorList>
            <person name="Biondi T.C."/>
            <person name="Hanschen E.R."/>
            <person name="Kwon T."/>
            <person name="Eng W."/>
            <person name="Kruse C.P.S."/>
            <person name="Koehler S.I."/>
            <person name="Kunde Y."/>
            <person name="Gleasner C.D."/>
            <person name="You Mak K.T."/>
            <person name="Polle J."/>
            <person name="Hovde B.T."/>
            <person name="Starkenburg S.R."/>
        </authorList>
    </citation>
    <scope>NUCLEOTIDE SEQUENCE [LARGE SCALE GENOMIC DNA]</scope>
    <source>
        <strain evidence="10 11">DOE0152z</strain>
    </source>
</reference>
<feature type="transmembrane region" description="Helical" evidence="8">
    <location>
        <begin position="71"/>
        <end position="91"/>
    </location>
</feature>
<keyword evidence="11" id="KW-1185">Reference proteome</keyword>
<feature type="transmembrane region" description="Helical" evidence="8">
    <location>
        <begin position="197"/>
        <end position="224"/>
    </location>
</feature>
<feature type="transmembrane region" description="Helical" evidence="8">
    <location>
        <begin position="163"/>
        <end position="185"/>
    </location>
</feature>
<accession>A0ABY8TPE1</accession>
<keyword evidence="5 8" id="KW-0812">Transmembrane</keyword>
<dbReference type="PANTHER" id="PTHR31595:SF57">
    <property type="entry name" value="OS04G0481900 PROTEIN"/>
    <property type="match status" value="1"/>
</dbReference>
<dbReference type="Pfam" id="PF13813">
    <property type="entry name" value="MBOAT_2"/>
    <property type="match status" value="1"/>
</dbReference>
<evidence type="ECO:0000313" key="11">
    <source>
        <dbReference type="Proteomes" id="UP001244341"/>
    </source>
</evidence>
<dbReference type="Proteomes" id="UP001244341">
    <property type="component" value="Chromosome 2b"/>
</dbReference>
<feature type="transmembrane region" description="Helical" evidence="8">
    <location>
        <begin position="355"/>
        <end position="375"/>
    </location>
</feature>
<name>A0ABY8TPE1_TETOB</name>
<feature type="transmembrane region" description="Helical" evidence="8">
    <location>
        <begin position="324"/>
        <end position="343"/>
    </location>
</feature>
<dbReference type="PANTHER" id="PTHR31595">
    <property type="entry name" value="LONG-CHAIN-ALCOHOL O-FATTY-ACYLTRANSFERASE 3-RELATED"/>
    <property type="match status" value="1"/>
</dbReference>
<dbReference type="InterPro" id="IPR044851">
    <property type="entry name" value="Wax_synthase"/>
</dbReference>
<comment type="pathway">
    <text evidence="2">Secondary metabolite biosynthesis.</text>
</comment>
<keyword evidence="6 8" id="KW-1133">Transmembrane helix</keyword>